<dbReference type="InterPro" id="IPR006016">
    <property type="entry name" value="UspA"/>
</dbReference>
<dbReference type="SUPFAM" id="SSF52402">
    <property type="entry name" value="Adenine nucleotide alpha hydrolases-like"/>
    <property type="match status" value="1"/>
</dbReference>
<dbReference type="PANTHER" id="PTHR46268">
    <property type="entry name" value="STRESS RESPONSE PROTEIN NHAX"/>
    <property type="match status" value="1"/>
</dbReference>
<comment type="similarity">
    <text evidence="1">Belongs to the universal stress protein A family.</text>
</comment>
<dbReference type="RefSeq" id="WP_250583390.1">
    <property type="nucleotide sequence ID" value="NZ_JAKRVX010000002.1"/>
</dbReference>
<organism evidence="3 4">
    <name type="scientific">Natronocalculus amylovorans</name>
    <dbReference type="NCBI Taxonomy" id="2917812"/>
    <lineage>
        <taxon>Archaea</taxon>
        <taxon>Methanobacteriati</taxon>
        <taxon>Methanobacteriota</taxon>
        <taxon>Stenosarchaea group</taxon>
        <taxon>Halobacteria</taxon>
        <taxon>Halobacteriales</taxon>
        <taxon>Haloferacaceae</taxon>
        <taxon>Natronocalculus</taxon>
    </lineage>
</organism>
<dbReference type="InterPro" id="IPR014729">
    <property type="entry name" value="Rossmann-like_a/b/a_fold"/>
</dbReference>
<feature type="domain" description="UspA" evidence="2">
    <location>
        <begin position="1"/>
        <end position="142"/>
    </location>
</feature>
<proteinExistence type="inferred from homology"/>
<accession>A0AAE3FWC4</accession>
<dbReference type="PANTHER" id="PTHR46268:SF24">
    <property type="entry name" value="UNIVERSAL STRESS PROTEIN"/>
    <property type="match status" value="1"/>
</dbReference>
<gene>
    <name evidence="3" type="ORF">AArcSt2_05700</name>
</gene>
<dbReference type="AlphaFoldDB" id="A0AAE3FWC4"/>
<comment type="caution">
    <text evidence="3">The sequence shown here is derived from an EMBL/GenBank/DDBJ whole genome shotgun (WGS) entry which is preliminary data.</text>
</comment>
<reference evidence="3" key="1">
    <citation type="journal article" date="2022" name="Syst. Appl. Microbiol.">
        <title>Natronocalculus amylovorans gen. nov., sp. nov., and Natranaeroarchaeum aerophilus sp. nov., dominant culturable amylolytic natronoarchaea from hypersaline soda lakes in southwestern Siberia.</title>
        <authorList>
            <person name="Sorokin D.Y."/>
            <person name="Elcheninov A.G."/>
            <person name="Khizhniak T.V."/>
            <person name="Koenen M."/>
            <person name="Bale N.J."/>
            <person name="Damste J.S.S."/>
            <person name="Kublanov I.V."/>
        </authorList>
    </citation>
    <scope>NUCLEOTIDE SEQUENCE</scope>
    <source>
        <strain evidence="3">AArc-St2</strain>
    </source>
</reference>
<dbReference type="EMBL" id="JAKRVX010000002">
    <property type="protein sequence ID" value="MCL9816436.1"/>
    <property type="molecule type" value="Genomic_DNA"/>
</dbReference>
<name>A0AAE3FWC4_9EURY</name>
<evidence type="ECO:0000313" key="4">
    <source>
        <dbReference type="Proteomes" id="UP001203207"/>
    </source>
</evidence>
<dbReference type="Proteomes" id="UP001203207">
    <property type="component" value="Unassembled WGS sequence"/>
</dbReference>
<evidence type="ECO:0000259" key="2">
    <source>
        <dbReference type="Pfam" id="PF00582"/>
    </source>
</evidence>
<keyword evidence="4" id="KW-1185">Reference proteome</keyword>
<evidence type="ECO:0000313" key="3">
    <source>
        <dbReference type="EMBL" id="MCL9816436.1"/>
    </source>
</evidence>
<evidence type="ECO:0000256" key="1">
    <source>
        <dbReference type="ARBA" id="ARBA00008791"/>
    </source>
</evidence>
<reference evidence="3" key="2">
    <citation type="submission" date="2022-02" db="EMBL/GenBank/DDBJ databases">
        <authorList>
            <person name="Elcheninov A.G."/>
            <person name="Sorokin D.Y."/>
            <person name="Kublanov I.V."/>
        </authorList>
    </citation>
    <scope>NUCLEOTIDE SEQUENCE</scope>
    <source>
        <strain evidence="3">AArc-St2</strain>
    </source>
</reference>
<dbReference type="PRINTS" id="PR01438">
    <property type="entry name" value="UNVRSLSTRESS"/>
</dbReference>
<dbReference type="CDD" id="cd00293">
    <property type="entry name" value="USP-like"/>
    <property type="match status" value="1"/>
</dbReference>
<dbReference type="InterPro" id="IPR006015">
    <property type="entry name" value="Universal_stress_UspA"/>
</dbReference>
<sequence>MSQRILVPIDGSEQSTSALSYAETLYPDAEFVLLHVLSPSDGAPHPDAIIMHTEETVAAQREDANKLFETVREQIEPDRTVETAIENGSAARAIVDYADDPEAEIDAIVMGSRGRDGAKRLLLGSVAETVVRRASVPVTVAR</sequence>
<protein>
    <submittedName>
        <fullName evidence="3">Universal stress protein</fullName>
    </submittedName>
</protein>
<dbReference type="Gene3D" id="3.40.50.620">
    <property type="entry name" value="HUPs"/>
    <property type="match status" value="1"/>
</dbReference>
<dbReference type="Pfam" id="PF00582">
    <property type="entry name" value="Usp"/>
    <property type="match status" value="1"/>
</dbReference>